<dbReference type="AlphaFoldDB" id="A0A0A1GWW1"/>
<comment type="similarity">
    <text evidence="1">Belongs to the UPF0177 family.</text>
</comment>
<evidence type="ECO:0000313" key="4">
    <source>
        <dbReference type="EMBL" id="BAP85393.1"/>
    </source>
</evidence>
<dbReference type="GO" id="GO:0080120">
    <property type="term" value="P:CAAX-box protein maturation"/>
    <property type="evidence" value="ECO:0007669"/>
    <property type="project" value="UniProtKB-ARBA"/>
</dbReference>
<dbReference type="GO" id="GO:0004175">
    <property type="term" value="F:endopeptidase activity"/>
    <property type="evidence" value="ECO:0007669"/>
    <property type="project" value="UniProtKB-ARBA"/>
</dbReference>
<feature type="transmembrane region" description="Helical" evidence="2">
    <location>
        <begin position="179"/>
        <end position="205"/>
    </location>
</feature>
<dbReference type="STRING" id="1291742.LOOC260_108530"/>
<feature type="domain" description="CAAX prenyl protease 2/Lysostaphin resistance protein A-like" evidence="3">
    <location>
        <begin position="146"/>
        <end position="234"/>
    </location>
</feature>
<dbReference type="PANTHER" id="PTHR36435">
    <property type="entry name" value="SLR1288 PROTEIN"/>
    <property type="match status" value="1"/>
</dbReference>
<dbReference type="Pfam" id="PF02517">
    <property type="entry name" value="Rce1-like"/>
    <property type="match status" value="1"/>
</dbReference>
<evidence type="ECO:0000313" key="5">
    <source>
        <dbReference type="Proteomes" id="UP000031620"/>
    </source>
</evidence>
<accession>A0A0A1GWW1</accession>
<dbReference type="InterPro" id="IPR052710">
    <property type="entry name" value="CAAX_protease"/>
</dbReference>
<keyword evidence="2" id="KW-0812">Transmembrane</keyword>
<evidence type="ECO:0000259" key="3">
    <source>
        <dbReference type="Pfam" id="PF02517"/>
    </source>
</evidence>
<sequence length="244" mass="27693">MQTQAWDRFWQQKTPTNFFNWLVSLLKRIALIGVLFILIQLPPTAMSLIKNHPHLDVVSVSGLVIFVGLFLVIINWAYKLFKRYNTTSIKPSRPAQDFRTVIFGYVAIFVGQMVLGWLNAFLNHQTQTANNNAVAKLMNGNTLIMVAFSISTVLLTPFAEELIFRGVLTNLFFKPNQFWWKIILSGVVFSLGHASTTLISFLIYFYMGGVLAFVYQKTGKIKNAIMLHALNNLVAIIEMLSLLN</sequence>
<evidence type="ECO:0000256" key="1">
    <source>
        <dbReference type="ARBA" id="ARBA00009067"/>
    </source>
</evidence>
<feature type="transmembrane region" description="Helical" evidence="2">
    <location>
        <begin position="18"/>
        <end position="39"/>
    </location>
</feature>
<feature type="transmembrane region" description="Helical" evidence="2">
    <location>
        <begin position="142"/>
        <end position="159"/>
    </location>
</feature>
<dbReference type="KEGG" id="lho:LOOC260_108530"/>
<gene>
    <name evidence="4" type="ORF">LOOC260_108530</name>
</gene>
<dbReference type="EMBL" id="AP014680">
    <property type="protein sequence ID" value="BAP85393.1"/>
    <property type="molecule type" value="Genomic_DNA"/>
</dbReference>
<evidence type="ECO:0000256" key="2">
    <source>
        <dbReference type="SAM" id="Phobius"/>
    </source>
</evidence>
<dbReference type="RefSeq" id="WP_052467286.1">
    <property type="nucleotide sequence ID" value="NZ_AP014680.1"/>
</dbReference>
<proteinExistence type="inferred from homology"/>
<reference evidence="4 5" key="1">
    <citation type="submission" date="2014-11" db="EMBL/GenBank/DDBJ databases">
        <title>Complete genome sequence and analysis of Lactobacillus hokkaidonensis LOOC260T.</title>
        <authorList>
            <person name="Tanizawa Y."/>
            <person name="Tohno M."/>
            <person name="Kaminuma E."/>
            <person name="Nakamura Y."/>
            <person name="Arita M."/>
        </authorList>
    </citation>
    <scope>NUCLEOTIDE SEQUENCE [LARGE SCALE GENOMIC DNA]</scope>
    <source>
        <strain evidence="4 5">LOOC260</strain>
    </source>
</reference>
<dbReference type="PANTHER" id="PTHR36435:SF1">
    <property type="entry name" value="CAAX AMINO TERMINAL PROTEASE FAMILY PROTEIN"/>
    <property type="match status" value="1"/>
</dbReference>
<dbReference type="HOGENOM" id="CLU_079560_3_1_9"/>
<name>A0A0A1GWW1_9LACO</name>
<feature type="transmembrane region" description="Helical" evidence="2">
    <location>
        <begin position="102"/>
        <end position="122"/>
    </location>
</feature>
<organism evidence="4 5">
    <name type="scientific">Paucilactobacillus hokkaidonensis JCM 18461</name>
    <dbReference type="NCBI Taxonomy" id="1291742"/>
    <lineage>
        <taxon>Bacteria</taxon>
        <taxon>Bacillati</taxon>
        <taxon>Bacillota</taxon>
        <taxon>Bacilli</taxon>
        <taxon>Lactobacillales</taxon>
        <taxon>Lactobacillaceae</taxon>
        <taxon>Paucilactobacillus</taxon>
    </lineage>
</organism>
<dbReference type="Proteomes" id="UP000031620">
    <property type="component" value="Chromosome"/>
</dbReference>
<dbReference type="InterPro" id="IPR003675">
    <property type="entry name" value="Rce1/LyrA-like_dom"/>
</dbReference>
<keyword evidence="2" id="KW-0472">Membrane</keyword>
<protein>
    <submittedName>
        <fullName evidence="4">Peptidase</fullName>
    </submittedName>
</protein>
<feature type="transmembrane region" description="Helical" evidence="2">
    <location>
        <begin position="59"/>
        <end position="81"/>
    </location>
</feature>
<keyword evidence="2" id="KW-1133">Transmembrane helix</keyword>